<evidence type="ECO:0000256" key="2">
    <source>
        <dbReference type="ARBA" id="ARBA00004718"/>
    </source>
</evidence>
<evidence type="ECO:0000256" key="3">
    <source>
        <dbReference type="ARBA" id="ARBA00008212"/>
    </source>
</evidence>
<dbReference type="Proteomes" id="UP000829685">
    <property type="component" value="Unassembled WGS sequence"/>
</dbReference>
<feature type="compositionally biased region" description="Acidic residues" evidence="11">
    <location>
        <begin position="199"/>
        <end position="215"/>
    </location>
</feature>
<dbReference type="GO" id="GO:0016925">
    <property type="term" value="P:protein sumoylation"/>
    <property type="evidence" value="ECO:0007669"/>
    <property type="project" value="TreeGrafter"/>
</dbReference>
<feature type="compositionally biased region" description="Acidic residues" evidence="11">
    <location>
        <begin position="372"/>
        <end position="385"/>
    </location>
</feature>
<dbReference type="AlphaFoldDB" id="A0A9Q0AWD7"/>
<keyword evidence="4" id="KW-0808">Transferase</keyword>
<protein>
    <recommendedName>
        <fullName evidence="12">SP-RING-type domain-containing protein</fullName>
    </recommendedName>
</protein>
<keyword evidence="6 10" id="KW-0863">Zinc-finger</keyword>
<dbReference type="InterPro" id="IPR004181">
    <property type="entry name" value="Znf_MIZ"/>
</dbReference>
<dbReference type="InterPro" id="IPR013083">
    <property type="entry name" value="Znf_RING/FYVE/PHD"/>
</dbReference>
<dbReference type="CDD" id="cd16651">
    <property type="entry name" value="SPL-RING_NSE2"/>
    <property type="match status" value="1"/>
</dbReference>
<evidence type="ECO:0000313" key="14">
    <source>
        <dbReference type="Proteomes" id="UP000829685"/>
    </source>
</evidence>
<evidence type="ECO:0000256" key="5">
    <source>
        <dbReference type="ARBA" id="ARBA00022723"/>
    </source>
</evidence>
<organism evidence="13 14">
    <name type="scientific">Neoarthrinium moseri</name>
    <dbReference type="NCBI Taxonomy" id="1658444"/>
    <lineage>
        <taxon>Eukaryota</taxon>
        <taxon>Fungi</taxon>
        <taxon>Dikarya</taxon>
        <taxon>Ascomycota</taxon>
        <taxon>Pezizomycotina</taxon>
        <taxon>Sordariomycetes</taxon>
        <taxon>Xylariomycetidae</taxon>
        <taxon>Amphisphaeriales</taxon>
        <taxon>Apiosporaceae</taxon>
        <taxon>Neoarthrinium</taxon>
    </lineage>
</organism>
<dbReference type="PANTHER" id="PTHR21330:SF1">
    <property type="entry name" value="E3 SUMO-PROTEIN LIGASE NSE2"/>
    <property type="match status" value="1"/>
</dbReference>
<feature type="compositionally biased region" description="Acidic residues" evidence="11">
    <location>
        <begin position="411"/>
        <end position="426"/>
    </location>
</feature>
<feature type="compositionally biased region" description="Basic and acidic residues" evidence="11">
    <location>
        <begin position="84"/>
        <end position="104"/>
    </location>
</feature>
<dbReference type="GO" id="GO:0005634">
    <property type="term" value="C:nucleus"/>
    <property type="evidence" value="ECO:0007669"/>
    <property type="project" value="UniProtKB-SubCell"/>
</dbReference>
<dbReference type="InterPro" id="IPR026846">
    <property type="entry name" value="Nse2(Mms21)"/>
</dbReference>
<keyword evidence="8" id="KW-0862">Zinc</keyword>
<dbReference type="PANTHER" id="PTHR21330">
    <property type="entry name" value="E3 SUMO-PROTEIN LIGASE NSE2"/>
    <property type="match status" value="1"/>
</dbReference>
<feature type="compositionally biased region" description="Basic and acidic residues" evidence="11">
    <location>
        <begin position="111"/>
        <end position="124"/>
    </location>
</feature>
<dbReference type="SUPFAM" id="SSF57850">
    <property type="entry name" value="RING/U-box"/>
    <property type="match status" value="1"/>
</dbReference>
<evidence type="ECO:0000259" key="12">
    <source>
        <dbReference type="PROSITE" id="PS51044"/>
    </source>
</evidence>
<dbReference type="GO" id="GO:0000724">
    <property type="term" value="P:double-strand break repair via homologous recombination"/>
    <property type="evidence" value="ECO:0007669"/>
    <property type="project" value="InterPro"/>
</dbReference>
<evidence type="ECO:0000256" key="8">
    <source>
        <dbReference type="ARBA" id="ARBA00022833"/>
    </source>
</evidence>
<gene>
    <name evidence="13" type="ORF">JX265_001364</name>
</gene>
<keyword evidence="9" id="KW-0539">Nucleus</keyword>
<evidence type="ECO:0000256" key="10">
    <source>
        <dbReference type="PROSITE-ProRule" id="PRU00452"/>
    </source>
</evidence>
<comment type="subcellular location">
    <subcellularLocation>
        <location evidence="1">Nucleus</location>
    </subcellularLocation>
</comment>
<accession>A0A9Q0AWD7</accession>
<keyword evidence="5" id="KW-0479">Metal-binding</keyword>
<evidence type="ECO:0000313" key="13">
    <source>
        <dbReference type="EMBL" id="KAI1881124.1"/>
    </source>
</evidence>
<dbReference type="Pfam" id="PF11789">
    <property type="entry name" value="zf-Nse"/>
    <property type="match status" value="1"/>
</dbReference>
<dbReference type="GO" id="GO:0008270">
    <property type="term" value="F:zinc ion binding"/>
    <property type="evidence" value="ECO:0007669"/>
    <property type="project" value="UniProtKB-KW"/>
</dbReference>
<evidence type="ECO:0000256" key="4">
    <source>
        <dbReference type="ARBA" id="ARBA00022679"/>
    </source>
</evidence>
<keyword evidence="7" id="KW-0833">Ubl conjugation pathway</keyword>
<dbReference type="GO" id="GO:0030915">
    <property type="term" value="C:Smc5-Smc6 complex"/>
    <property type="evidence" value="ECO:0007669"/>
    <property type="project" value="InterPro"/>
</dbReference>
<evidence type="ECO:0000256" key="1">
    <source>
        <dbReference type="ARBA" id="ARBA00004123"/>
    </source>
</evidence>
<evidence type="ECO:0000256" key="11">
    <source>
        <dbReference type="SAM" id="MobiDB-lite"/>
    </source>
</evidence>
<keyword evidence="14" id="KW-1185">Reference proteome</keyword>
<feature type="domain" description="SP-RING-type" evidence="12">
    <location>
        <begin position="289"/>
        <end position="372"/>
    </location>
</feature>
<feature type="region of interest" description="Disordered" evidence="11">
    <location>
        <begin position="368"/>
        <end position="426"/>
    </location>
</feature>
<proteinExistence type="inferred from homology"/>
<name>A0A9Q0AWD7_9PEZI</name>
<feature type="compositionally biased region" description="Polar residues" evidence="11">
    <location>
        <begin position="1"/>
        <end position="12"/>
    </location>
</feature>
<comment type="pathway">
    <text evidence="2">Protein modification; protein sumoylation.</text>
</comment>
<dbReference type="Gene3D" id="3.30.40.10">
    <property type="entry name" value="Zinc/RING finger domain, C3HC4 (zinc finger)"/>
    <property type="match status" value="1"/>
</dbReference>
<feature type="region of interest" description="Disordered" evidence="11">
    <location>
        <begin position="163"/>
        <end position="225"/>
    </location>
</feature>
<evidence type="ECO:0000256" key="6">
    <source>
        <dbReference type="ARBA" id="ARBA00022771"/>
    </source>
</evidence>
<feature type="compositionally biased region" description="Basic and acidic residues" evidence="11">
    <location>
        <begin position="172"/>
        <end position="198"/>
    </location>
</feature>
<feature type="region of interest" description="Disordered" evidence="11">
    <location>
        <begin position="1"/>
        <end position="65"/>
    </location>
</feature>
<comment type="similarity">
    <text evidence="3">Belongs to the NSE2 family.</text>
</comment>
<evidence type="ECO:0000256" key="9">
    <source>
        <dbReference type="ARBA" id="ARBA00023242"/>
    </source>
</evidence>
<sequence length="426" mass="48449">MSSRRTLLSNTPRGRPGSAAPSWPQQQHQERETQLPAYEPPSCPLDAQARRALSELSTNAAETRKYGEQLARSLKLLGESVAEVNDRHADRRGRLQARRERERGQGSGQDGENHADRTEADRALEAAVDDLSRRVPTLTKRSEEAVRDVIDWGVELQDGRQALADAAAQTTEESKRAEEVAQSNEARRQQAAARREALDDGDGPDEDDEDEDEPVEVAGPRRLLRQNRDRLAADYQAKTMHQRYGLNNDYIQFKRLWHDAVHGQDGKPLPDASRWFGGGDGEEDADEDEDEDLIVAGEKKDLKCPLSLVMMTEPYTSARCNHTFEKTAIMEFLSNKPGRRVQCPQTGCSQEVSVKDFTLDQYMLRKIKRAQEDEDQDNDDDDDDDAMNRTDISMRPTSQRNVKRERRRDEEIENDDEEDEDMDDEV</sequence>
<dbReference type="PROSITE" id="PS51044">
    <property type="entry name" value="ZF_SP_RING"/>
    <property type="match status" value="1"/>
</dbReference>
<feature type="region of interest" description="Disordered" evidence="11">
    <location>
        <begin position="264"/>
        <end position="287"/>
    </location>
</feature>
<dbReference type="GO" id="GO:0061665">
    <property type="term" value="F:SUMO ligase activity"/>
    <property type="evidence" value="ECO:0007669"/>
    <property type="project" value="TreeGrafter"/>
</dbReference>
<evidence type="ECO:0000256" key="7">
    <source>
        <dbReference type="ARBA" id="ARBA00022786"/>
    </source>
</evidence>
<feature type="region of interest" description="Disordered" evidence="11">
    <location>
        <begin position="79"/>
        <end position="144"/>
    </location>
</feature>
<comment type="caution">
    <text evidence="13">The sequence shown here is derived from an EMBL/GenBank/DDBJ whole genome shotgun (WGS) entry which is preliminary data.</text>
</comment>
<reference evidence="13" key="1">
    <citation type="submission" date="2021-03" db="EMBL/GenBank/DDBJ databases">
        <title>Revisited historic fungal species revealed as producer of novel bioactive compounds through whole genome sequencing and comparative genomics.</title>
        <authorList>
            <person name="Vignolle G.A."/>
            <person name="Hochenegger N."/>
            <person name="Mach R.L."/>
            <person name="Mach-Aigner A.R."/>
            <person name="Javad Rahimi M."/>
            <person name="Salim K.A."/>
            <person name="Chan C.M."/>
            <person name="Lim L.B.L."/>
            <person name="Cai F."/>
            <person name="Druzhinina I.S."/>
            <person name="U'Ren J.M."/>
            <person name="Derntl C."/>
        </authorList>
    </citation>
    <scope>NUCLEOTIDE SEQUENCE</scope>
    <source>
        <strain evidence="13">TUCIM 5799</strain>
    </source>
</reference>
<dbReference type="EMBL" id="JAFIMR010000002">
    <property type="protein sequence ID" value="KAI1881124.1"/>
    <property type="molecule type" value="Genomic_DNA"/>
</dbReference>